<sequence>MKLFLLPLLFLFGGSIATPVPPTTKQPPKAQDTPTMVKEAWTSVGNAYKQLEDAVKGIRPTKGGVTASYVPRAHENLMFTLQNTMNSVRGLKPVGIGEAALGLTLPAYNLRSIEIQAITTIRNSKPIVVQAGERETFRTALVDQFAYHRLWSDTFKALVPTSPQQSFGQGFTDGVLDAYTKTIADYSFD</sequence>
<protein>
    <submittedName>
        <fullName evidence="2">Uncharacterized protein</fullName>
    </submittedName>
</protein>
<feature type="chain" id="PRO_5025657822" evidence="1">
    <location>
        <begin position="18"/>
        <end position="189"/>
    </location>
</feature>
<evidence type="ECO:0000313" key="3">
    <source>
        <dbReference type="Proteomes" id="UP000799302"/>
    </source>
</evidence>
<evidence type="ECO:0000313" key="2">
    <source>
        <dbReference type="EMBL" id="KAF2668926.1"/>
    </source>
</evidence>
<feature type="signal peptide" evidence="1">
    <location>
        <begin position="1"/>
        <end position="17"/>
    </location>
</feature>
<organism evidence="2 3">
    <name type="scientific">Microthyrium microscopicum</name>
    <dbReference type="NCBI Taxonomy" id="703497"/>
    <lineage>
        <taxon>Eukaryota</taxon>
        <taxon>Fungi</taxon>
        <taxon>Dikarya</taxon>
        <taxon>Ascomycota</taxon>
        <taxon>Pezizomycotina</taxon>
        <taxon>Dothideomycetes</taxon>
        <taxon>Dothideomycetes incertae sedis</taxon>
        <taxon>Microthyriales</taxon>
        <taxon>Microthyriaceae</taxon>
        <taxon>Microthyrium</taxon>
    </lineage>
</organism>
<name>A0A6A6UBD5_9PEZI</name>
<keyword evidence="1" id="KW-0732">Signal</keyword>
<accession>A0A6A6UBD5</accession>
<evidence type="ECO:0000256" key="1">
    <source>
        <dbReference type="SAM" id="SignalP"/>
    </source>
</evidence>
<proteinExistence type="predicted"/>
<dbReference type="Proteomes" id="UP000799302">
    <property type="component" value="Unassembled WGS sequence"/>
</dbReference>
<gene>
    <name evidence="2" type="ORF">BT63DRAFT_454909</name>
</gene>
<reference evidence="2" key="1">
    <citation type="journal article" date="2020" name="Stud. Mycol.">
        <title>101 Dothideomycetes genomes: a test case for predicting lifestyles and emergence of pathogens.</title>
        <authorList>
            <person name="Haridas S."/>
            <person name="Albert R."/>
            <person name="Binder M."/>
            <person name="Bloem J."/>
            <person name="Labutti K."/>
            <person name="Salamov A."/>
            <person name="Andreopoulos B."/>
            <person name="Baker S."/>
            <person name="Barry K."/>
            <person name="Bills G."/>
            <person name="Bluhm B."/>
            <person name="Cannon C."/>
            <person name="Castanera R."/>
            <person name="Culley D."/>
            <person name="Daum C."/>
            <person name="Ezra D."/>
            <person name="Gonzalez J."/>
            <person name="Henrissat B."/>
            <person name="Kuo A."/>
            <person name="Liang C."/>
            <person name="Lipzen A."/>
            <person name="Lutzoni F."/>
            <person name="Magnuson J."/>
            <person name="Mondo S."/>
            <person name="Nolan M."/>
            <person name="Ohm R."/>
            <person name="Pangilinan J."/>
            <person name="Park H.-J."/>
            <person name="Ramirez L."/>
            <person name="Alfaro M."/>
            <person name="Sun H."/>
            <person name="Tritt A."/>
            <person name="Yoshinaga Y."/>
            <person name="Zwiers L.-H."/>
            <person name="Turgeon B."/>
            <person name="Goodwin S."/>
            <person name="Spatafora J."/>
            <person name="Crous P."/>
            <person name="Grigoriev I."/>
        </authorList>
    </citation>
    <scope>NUCLEOTIDE SEQUENCE</scope>
    <source>
        <strain evidence="2">CBS 115976</strain>
    </source>
</reference>
<keyword evidence="3" id="KW-1185">Reference proteome</keyword>
<dbReference type="AlphaFoldDB" id="A0A6A6UBD5"/>
<dbReference type="EMBL" id="MU004235">
    <property type="protein sequence ID" value="KAF2668926.1"/>
    <property type="molecule type" value="Genomic_DNA"/>
</dbReference>